<dbReference type="Proteomes" id="UP000031668">
    <property type="component" value="Unassembled WGS sequence"/>
</dbReference>
<feature type="compositionally biased region" description="Polar residues" evidence="1">
    <location>
        <begin position="31"/>
        <end position="50"/>
    </location>
</feature>
<feature type="compositionally biased region" description="Basic and acidic residues" evidence="1">
    <location>
        <begin position="1"/>
        <end position="11"/>
    </location>
</feature>
<name>A0A0C2N5X8_THEKT</name>
<evidence type="ECO:0000313" key="3">
    <source>
        <dbReference type="Proteomes" id="UP000031668"/>
    </source>
</evidence>
<dbReference type="AlphaFoldDB" id="A0A0C2N5X8"/>
<evidence type="ECO:0000256" key="1">
    <source>
        <dbReference type="SAM" id="MobiDB-lite"/>
    </source>
</evidence>
<reference evidence="2 3" key="1">
    <citation type="journal article" date="2014" name="Genome Biol. Evol.">
        <title>The genome of the myxosporean Thelohanellus kitauei shows adaptations to nutrient acquisition within its fish host.</title>
        <authorList>
            <person name="Yang Y."/>
            <person name="Xiong J."/>
            <person name="Zhou Z."/>
            <person name="Huo F."/>
            <person name="Miao W."/>
            <person name="Ran C."/>
            <person name="Liu Y."/>
            <person name="Zhang J."/>
            <person name="Feng J."/>
            <person name="Wang M."/>
            <person name="Wang M."/>
            <person name="Wang L."/>
            <person name="Yao B."/>
        </authorList>
    </citation>
    <scope>NUCLEOTIDE SEQUENCE [LARGE SCALE GENOMIC DNA]</scope>
    <source>
        <strain evidence="2">Wuqing</strain>
    </source>
</reference>
<feature type="region of interest" description="Disordered" evidence="1">
    <location>
        <begin position="1"/>
        <end position="63"/>
    </location>
</feature>
<evidence type="ECO:0000313" key="2">
    <source>
        <dbReference type="EMBL" id="KII75046.1"/>
    </source>
</evidence>
<gene>
    <name evidence="2" type="ORF">RF11_04835</name>
</gene>
<accession>A0A0C2N5X8</accession>
<comment type="caution">
    <text evidence="2">The sequence shown here is derived from an EMBL/GenBank/DDBJ whole genome shotgun (WGS) entry which is preliminary data.</text>
</comment>
<feature type="compositionally biased region" description="Basic and acidic residues" evidence="1">
    <location>
        <begin position="51"/>
        <end position="61"/>
    </location>
</feature>
<protein>
    <submittedName>
        <fullName evidence="2">Uncharacterized protein</fullName>
    </submittedName>
</protein>
<keyword evidence="3" id="KW-1185">Reference proteome</keyword>
<proteinExistence type="predicted"/>
<dbReference type="EMBL" id="JWZT01000057">
    <property type="protein sequence ID" value="KII75046.1"/>
    <property type="molecule type" value="Genomic_DNA"/>
</dbReference>
<sequence>MGRHYKLEAKSNRNGRNQRTHDHNNHMIKQPRTQYGQHILQKTTASSMKPQQKDNPERDAGGCHYPINYKPAFKQAWQLTHTNTGCVIDDWLASPLTQDESGLIQMIKHLMGQNLVAKHVSDECDRLHIPGELF</sequence>
<organism evidence="2 3">
    <name type="scientific">Thelohanellus kitauei</name>
    <name type="common">Myxosporean</name>
    <dbReference type="NCBI Taxonomy" id="669202"/>
    <lineage>
        <taxon>Eukaryota</taxon>
        <taxon>Metazoa</taxon>
        <taxon>Cnidaria</taxon>
        <taxon>Myxozoa</taxon>
        <taxon>Myxosporea</taxon>
        <taxon>Bivalvulida</taxon>
        <taxon>Platysporina</taxon>
        <taxon>Myxobolidae</taxon>
        <taxon>Thelohanellus</taxon>
    </lineage>
</organism>